<organism evidence="1 2">
    <name type="scientific">Trachymyrmex cornetzi</name>
    <dbReference type="NCBI Taxonomy" id="471704"/>
    <lineage>
        <taxon>Eukaryota</taxon>
        <taxon>Metazoa</taxon>
        <taxon>Ecdysozoa</taxon>
        <taxon>Arthropoda</taxon>
        <taxon>Hexapoda</taxon>
        <taxon>Insecta</taxon>
        <taxon>Pterygota</taxon>
        <taxon>Neoptera</taxon>
        <taxon>Endopterygota</taxon>
        <taxon>Hymenoptera</taxon>
        <taxon>Apocrita</taxon>
        <taxon>Aculeata</taxon>
        <taxon>Formicoidea</taxon>
        <taxon>Formicidae</taxon>
        <taxon>Myrmicinae</taxon>
        <taxon>Trachymyrmex</taxon>
    </lineage>
</organism>
<dbReference type="EMBL" id="KQ981077">
    <property type="protein sequence ID" value="KYN09766.1"/>
    <property type="molecule type" value="Genomic_DNA"/>
</dbReference>
<evidence type="ECO:0000313" key="2">
    <source>
        <dbReference type="Proteomes" id="UP000078492"/>
    </source>
</evidence>
<dbReference type="Proteomes" id="UP000078492">
    <property type="component" value="Unassembled WGS sequence"/>
</dbReference>
<gene>
    <name evidence="1" type="ORF">ALC57_18112</name>
</gene>
<accession>A0A151ISC6</accession>
<dbReference type="InterPro" id="IPR036875">
    <property type="entry name" value="Znf_CCHC_sf"/>
</dbReference>
<protein>
    <submittedName>
        <fullName evidence="1">Uncharacterized protein</fullName>
    </submittedName>
</protein>
<dbReference type="GO" id="GO:0003676">
    <property type="term" value="F:nucleic acid binding"/>
    <property type="evidence" value="ECO:0007669"/>
    <property type="project" value="InterPro"/>
</dbReference>
<evidence type="ECO:0000313" key="1">
    <source>
        <dbReference type="EMBL" id="KYN09766.1"/>
    </source>
</evidence>
<dbReference type="SUPFAM" id="SSF57756">
    <property type="entry name" value="Retrovirus zinc finger-like domains"/>
    <property type="match status" value="1"/>
</dbReference>
<name>A0A151ISC6_9HYME</name>
<dbReference type="GO" id="GO:0008270">
    <property type="term" value="F:zinc ion binding"/>
    <property type="evidence" value="ECO:0007669"/>
    <property type="project" value="InterPro"/>
</dbReference>
<sequence>MQKVEACKWSFTKESFHDYALQKIKLTNGLQMPERDRIQLIINGISSLSLRSTAAALHAATIDDFLHQMNQITSACGVISKKMSPPSVRKVKKEFPPSSPKKLSERKSHQDVWCAYCKAKGHQKPDCFKLKRKEQSSSTVGSSVSKPISPLPDTKDVSFKVGCIAEGEIANFKISTSIVKINQINGMTCNLDALVDTGSSVSFVLYSVFKNFFGQNFKSTTSKLLLGYDQRNHTDSKFVDILTALPKTDLHFETERDASRQLALETTNQLKEYNKIYYDRKHKPPTKYKLRDYVGIRDMTPRIGENKKFKPKYKGPYMISKILDKNRYVVTDIPGFNLSPKPYNSILSPDKLKYWIPQVEPPSS</sequence>
<keyword evidence="2" id="KW-1185">Reference proteome</keyword>
<dbReference type="STRING" id="471704.A0A151ISC6"/>
<proteinExistence type="predicted"/>
<reference evidence="1 2" key="1">
    <citation type="submission" date="2015-09" db="EMBL/GenBank/DDBJ databases">
        <title>Trachymyrmex cornetzi WGS genome.</title>
        <authorList>
            <person name="Nygaard S."/>
            <person name="Hu H."/>
            <person name="Boomsma J."/>
            <person name="Zhang G."/>
        </authorList>
    </citation>
    <scope>NUCLEOTIDE SEQUENCE [LARGE SCALE GENOMIC DNA]</scope>
    <source>
        <strain evidence="1">Tcor2-1</strain>
        <tissue evidence="1">Whole body</tissue>
    </source>
</reference>
<dbReference type="AlphaFoldDB" id="A0A151ISC6"/>